<dbReference type="GO" id="GO:0005634">
    <property type="term" value="C:nucleus"/>
    <property type="evidence" value="ECO:0007669"/>
    <property type="project" value="UniProtKB-SubCell"/>
</dbReference>
<dbReference type="GO" id="GO:0000209">
    <property type="term" value="P:protein polyubiquitination"/>
    <property type="evidence" value="ECO:0007669"/>
    <property type="project" value="TreeGrafter"/>
</dbReference>
<evidence type="ECO:0000313" key="7">
    <source>
        <dbReference type="Ensembl" id="ENSCSAVP00000001085.1"/>
    </source>
</evidence>
<feature type="domain" description="Ubiquitin conjugation factor E4 core" evidence="6">
    <location>
        <begin position="1"/>
        <end position="97"/>
    </location>
</feature>
<dbReference type="InterPro" id="IPR045132">
    <property type="entry name" value="UBE4"/>
</dbReference>
<reference evidence="7" key="3">
    <citation type="submission" date="2025-09" db="UniProtKB">
        <authorList>
            <consortium name="Ensembl"/>
        </authorList>
    </citation>
    <scope>IDENTIFICATION</scope>
</reference>
<reference evidence="8" key="1">
    <citation type="submission" date="2003-08" db="EMBL/GenBank/DDBJ databases">
        <authorList>
            <person name="Birren B."/>
            <person name="Nusbaum C."/>
            <person name="Abebe A."/>
            <person name="Abouelleil A."/>
            <person name="Adekoya E."/>
            <person name="Ait-zahra M."/>
            <person name="Allen N."/>
            <person name="Allen T."/>
            <person name="An P."/>
            <person name="Anderson M."/>
            <person name="Anderson S."/>
            <person name="Arachchi H."/>
            <person name="Armbruster J."/>
            <person name="Bachantsang P."/>
            <person name="Baldwin J."/>
            <person name="Barry A."/>
            <person name="Bayul T."/>
            <person name="Blitshsteyn B."/>
            <person name="Bloom T."/>
            <person name="Blye J."/>
            <person name="Boguslavskiy L."/>
            <person name="Borowsky M."/>
            <person name="Boukhgalter B."/>
            <person name="Brunache A."/>
            <person name="Butler J."/>
            <person name="Calixte N."/>
            <person name="Calvo S."/>
            <person name="Camarata J."/>
            <person name="Campo K."/>
            <person name="Chang J."/>
            <person name="Cheshatsang Y."/>
            <person name="Citroen M."/>
            <person name="Collymore A."/>
            <person name="Considine T."/>
            <person name="Cook A."/>
            <person name="Cooke P."/>
            <person name="Corum B."/>
            <person name="Cuomo C."/>
            <person name="David R."/>
            <person name="Dawoe T."/>
            <person name="Degray S."/>
            <person name="Dodge S."/>
            <person name="Dooley K."/>
            <person name="Dorje P."/>
            <person name="Dorjee K."/>
            <person name="Dorris L."/>
            <person name="Duffey N."/>
            <person name="Dupes A."/>
            <person name="Elkins T."/>
            <person name="Engels R."/>
            <person name="Erickson J."/>
            <person name="Farina A."/>
            <person name="Faro S."/>
            <person name="Ferreira P."/>
            <person name="Fischer H."/>
            <person name="Fitzgerald M."/>
            <person name="Foley K."/>
            <person name="Gage D."/>
            <person name="Galagan J."/>
            <person name="Gearin G."/>
            <person name="Gnerre S."/>
            <person name="Gnirke A."/>
            <person name="Goyette A."/>
            <person name="Graham J."/>
            <person name="Grandbois E."/>
            <person name="Gyaltsen K."/>
            <person name="Hafez N."/>
            <person name="Hagopian D."/>
            <person name="Hagos B."/>
            <person name="Hall J."/>
            <person name="Hatcher B."/>
            <person name="Heller A."/>
            <person name="Higgins H."/>
            <person name="Honan T."/>
            <person name="Horn A."/>
            <person name="Houde N."/>
            <person name="Hughes L."/>
            <person name="Hulme W."/>
            <person name="Husby E."/>
            <person name="Iliev I."/>
            <person name="Jaffe D."/>
            <person name="Jones C."/>
            <person name="Kamal M."/>
            <person name="Kamat A."/>
            <person name="Kamvysselis M."/>
            <person name="Karlsson E."/>
            <person name="Kells C."/>
            <person name="Kieu A."/>
            <person name="Kisner P."/>
            <person name="Kodira C."/>
            <person name="Kulbokas E."/>
            <person name="Labutti K."/>
            <person name="Lama D."/>
            <person name="Landers T."/>
            <person name="Leger J."/>
            <person name="Levine S."/>
            <person name="Lewis D."/>
            <person name="Lewis T."/>
            <person name="Lindblad-toh K."/>
            <person name="Liu X."/>
            <person name="Lokyitsang T."/>
            <person name="Lokyitsang Y."/>
            <person name="Lucien O."/>
            <person name="Lui A."/>
            <person name="Ma L.J."/>
            <person name="Mabbitt R."/>
            <person name="Macdonald J."/>
            <person name="Maclean C."/>
            <person name="Major J."/>
            <person name="Manning J."/>
            <person name="Marabella R."/>
            <person name="Maru K."/>
            <person name="Matthews C."/>
            <person name="Mauceli E."/>
            <person name="Mccarthy M."/>
            <person name="Mcdonough S."/>
            <person name="Mcghee T."/>
            <person name="Meldrim J."/>
            <person name="Meneus L."/>
            <person name="Mesirov J."/>
            <person name="Mihalev A."/>
            <person name="Mihova T."/>
            <person name="Mikkelsen T."/>
            <person name="Mlenga V."/>
            <person name="Moru K."/>
            <person name="Mozes J."/>
            <person name="Mulrain L."/>
            <person name="Munson G."/>
            <person name="Naylor J."/>
            <person name="Newes C."/>
            <person name="Nguyen C."/>
            <person name="Nguyen N."/>
            <person name="Nguyen T."/>
            <person name="Nicol R."/>
            <person name="Nielsen C."/>
            <person name="Nizzari M."/>
            <person name="Norbu C."/>
            <person name="Norbu N."/>
            <person name="O'donnell P."/>
            <person name="Okoawo O."/>
            <person name="O'leary S."/>
            <person name="Omotosho B."/>
            <person name="O'neill K."/>
            <person name="Osman S."/>
            <person name="Parker S."/>
            <person name="Perrin D."/>
            <person name="Phunkhang P."/>
            <person name="Piqani B."/>
            <person name="Purcell S."/>
            <person name="Rachupka T."/>
            <person name="Ramasamy U."/>
            <person name="Rameau R."/>
            <person name="Ray V."/>
            <person name="Raymond C."/>
            <person name="Retta R."/>
            <person name="Richardson S."/>
            <person name="Rise C."/>
            <person name="Rodriguez J."/>
            <person name="Rogers J."/>
            <person name="Rogov P."/>
            <person name="Rutman M."/>
            <person name="Schupbach R."/>
            <person name="Seaman C."/>
            <person name="Settipalli S."/>
            <person name="Sharpe T."/>
            <person name="Sheridan J."/>
            <person name="Sherpa N."/>
            <person name="Shi J."/>
            <person name="Smirnov S."/>
            <person name="Smith C."/>
            <person name="Sougnez C."/>
            <person name="Spencer B."/>
            <person name="Stalker J."/>
            <person name="Stange-thomann N."/>
            <person name="Stavropoulos S."/>
            <person name="Stetson K."/>
            <person name="Stone C."/>
            <person name="Stone S."/>
            <person name="Stubbs M."/>
            <person name="Talamas J."/>
            <person name="Tchuinga P."/>
            <person name="Tenzing P."/>
            <person name="Tesfaye S."/>
            <person name="Theodore J."/>
            <person name="Thoulutsang Y."/>
            <person name="Topham K."/>
            <person name="Towey S."/>
            <person name="Tsamla T."/>
            <person name="Tsomo N."/>
            <person name="Vallee D."/>
            <person name="Vassiliev H."/>
            <person name="Venkataraman V."/>
            <person name="Vinson J."/>
            <person name="Vo A."/>
            <person name="Wade C."/>
            <person name="Wang S."/>
            <person name="Wangchuk T."/>
            <person name="Wangdi T."/>
            <person name="Whittaker C."/>
            <person name="Wilkinson J."/>
            <person name="Wu Y."/>
            <person name="Wyman D."/>
            <person name="Yadav S."/>
            <person name="Yang S."/>
            <person name="Yang X."/>
            <person name="Yeager S."/>
            <person name="Yee E."/>
            <person name="Young G."/>
            <person name="Zainoun J."/>
            <person name="Zembeck L."/>
            <person name="Zimmer A."/>
            <person name="Zody M."/>
            <person name="Lander E."/>
        </authorList>
    </citation>
    <scope>NUCLEOTIDE SEQUENCE [LARGE SCALE GENOMIC DNA]</scope>
</reference>
<dbReference type="GO" id="GO:0036503">
    <property type="term" value="P:ERAD pathway"/>
    <property type="evidence" value="ECO:0007669"/>
    <property type="project" value="InterPro"/>
</dbReference>
<dbReference type="STRING" id="51511.ENSCSAVP00000001085"/>
<dbReference type="UniPathway" id="UPA00143"/>
<dbReference type="GO" id="GO:0034450">
    <property type="term" value="F:ubiquitin-ubiquitin ligase activity"/>
    <property type="evidence" value="ECO:0007669"/>
    <property type="project" value="InterPro"/>
</dbReference>
<dbReference type="PANTHER" id="PTHR13931">
    <property type="entry name" value="UBIQUITINATION FACTOR E4"/>
    <property type="match status" value="1"/>
</dbReference>
<proteinExistence type="predicted"/>
<comment type="pathway">
    <text evidence="2">Protein modification; protein ubiquitination.</text>
</comment>
<sequence length="99" mass="11409">MLPEFYVHDIADFLLFVIQHNPSVLEEQPTKDLSIFLIVFICAPHYFNNPYLVARLVEVLFMLNPSIQPYTQSLYENIEGNPLAAQFLAPALMKFYTGN</sequence>
<protein>
    <recommendedName>
        <fullName evidence="6">Ubiquitin conjugation factor E4 core domain-containing protein</fullName>
    </recommendedName>
</protein>
<keyword evidence="3" id="KW-0808">Transferase</keyword>
<dbReference type="GO" id="GO:0005737">
    <property type="term" value="C:cytoplasm"/>
    <property type="evidence" value="ECO:0007669"/>
    <property type="project" value="TreeGrafter"/>
</dbReference>
<dbReference type="eggNOG" id="KOG2042">
    <property type="taxonomic scope" value="Eukaryota"/>
</dbReference>
<dbReference type="Pfam" id="PF10408">
    <property type="entry name" value="Ufd2P_core"/>
    <property type="match status" value="1"/>
</dbReference>
<organism evidence="7 8">
    <name type="scientific">Ciona savignyi</name>
    <name type="common">Pacific transparent sea squirt</name>
    <dbReference type="NCBI Taxonomy" id="51511"/>
    <lineage>
        <taxon>Eukaryota</taxon>
        <taxon>Metazoa</taxon>
        <taxon>Chordata</taxon>
        <taxon>Tunicata</taxon>
        <taxon>Ascidiacea</taxon>
        <taxon>Phlebobranchia</taxon>
        <taxon>Cionidae</taxon>
        <taxon>Ciona</taxon>
    </lineage>
</organism>
<dbReference type="HOGENOM" id="CLU_2326010_0_0_1"/>
<dbReference type="GO" id="GO:0006511">
    <property type="term" value="P:ubiquitin-dependent protein catabolic process"/>
    <property type="evidence" value="ECO:0007669"/>
    <property type="project" value="InterPro"/>
</dbReference>
<name>H2Y6Y7_CIOSA</name>
<evidence type="ECO:0000256" key="5">
    <source>
        <dbReference type="ARBA" id="ARBA00023242"/>
    </source>
</evidence>
<keyword evidence="5" id="KW-0539">Nucleus</keyword>
<evidence type="ECO:0000256" key="1">
    <source>
        <dbReference type="ARBA" id="ARBA00004123"/>
    </source>
</evidence>
<evidence type="ECO:0000256" key="4">
    <source>
        <dbReference type="ARBA" id="ARBA00022786"/>
    </source>
</evidence>
<accession>H2Y6Y7</accession>
<reference evidence="7" key="2">
    <citation type="submission" date="2025-08" db="UniProtKB">
        <authorList>
            <consortium name="Ensembl"/>
        </authorList>
    </citation>
    <scope>IDENTIFICATION</scope>
</reference>
<evidence type="ECO:0000313" key="8">
    <source>
        <dbReference type="Proteomes" id="UP000007875"/>
    </source>
</evidence>
<keyword evidence="8" id="KW-1185">Reference proteome</keyword>
<dbReference type="GO" id="GO:0000151">
    <property type="term" value="C:ubiquitin ligase complex"/>
    <property type="evidence" value="ECO:0007669"/>
    <property type="project" value="InterPro"/>
</dbReference>
<keyword evidence="4" id="KW-0833">Ubl conjugation pathway</keyword>
<dbReference type="Proteomes" id="UP000007875">
    <property type="component" value="Unassembled WGS sequence"/>
</dbReference>
<dbReference type="InParanoid" id="H2Y6Y7"/>
<dbReference type="InterPro" id="IPR019474">
    <property type="entry name" value="Ub_conjug_fac_E4_core"/>
</dbReference>
<evidence type="ECO:0000256" key="2">
    <source>
        <dbReference type="ARBA" id="ARBA00004906"/>
    </source>
</evidence>
<evidence type="ECO:0000259" key="6">
    <source>
        <dbReference type="Pfam" id="PF10408"/>
    </source>
</evidence>
<dbReference type="PANTHER" id="PTHR13931:SF2">
    <property type="entry name" value="UBIQUITIN CONJUGATION FACTOR E4 B"/>
    <property type="match status" value="1"/>
</dbReference>
<comment type="subcellular location">
    <subcellularLocation>
        <location evidence="1">Nucleus</location>
    </subcellularLocation>
</comment>
<dbReference type="Ensembl" id="ENSCSAVT00000001096.1">
    <property type="protein sequence ID" value="ENSCSAVP00000001085.1"/>
    <property type="gene ID" value="ENSCSAVG00000000605.1"/>
</dbReference>
<evidence type="ECO:0000256" key="3">
    <source>
        <dbReference type="ARBA" id="ARBA00022679"/>
    </source>
</evidence>
<dbReference type="AlphaFoldDB" id="H2Y6Y7"/>
<dbReference type="GeneTree" id="ENSGT00390000009300"/>